<gene>
    <name evidence="2" type="ORF">Tco025E_02836</name>
</gene>
<dbReference type="GeneID" id="40316447"/>
<evidence type="ECO:0000313" key="3">
    <source>
        <dbReference type="Proteomes" id="UP000284403"/>
    </source>
</evidence>
<feature type="region of interest" description="Disordered" evidence="1">
    <location>
        <begin position="184"/>
        <end position="208"/>
    </location>
</feature>
<name>A0A3R7N095_9TRYP</name>
<keyword evidence="3" id="KW-1185">Reference proteome</keyword>
<dbReference type="EMBL" id="MKKU01000120">
    <property type="protein sequence ID" value="RNF23309.1"/>
    <property type="molecule type" value="Genomic_DNA"/>
</dbReference>
<accession>A0A3R7N095</accession>
<dbReference type="AlphaFoldDB" id="A0A3R7N095"/>
<organism evidence="2 3">
    <name type="scientific">Trypanosoma conorhini</name>
    <dbReference type="NCBI Taxonomy" id="83891"/>
    <lineage>
        <taxon>Eukaryota</taxon>
        <taxon>Discoba</taxon>
        <taxon>Euglenozoa</taxon>
        <taxon>Kinetoplastea</taxon>
        <taxon>Metakinetoplastina</taxon>
        <taxon>Trypanosomatida</taxon>
        <taxon>Trypanosomatidae</taxon>
        <taxon>Trypanosoma</taxon>
    </lineage>
</organism>
<dbReference type="OrthoDB" id="311712at2759"/>
<comment type="caution">
    <text evidence="2">The sequence shown here is derived from an EMBL/GenBank/DDBJ whole genome shotgun (WGS) entry which is preliminary data.</text>
</comment>
<evidence type="ECO:0000256" key="1">
    <source>
        <dbReference type="SAM" id="MobiDB-lite"/>
    </source>
</evidence>
<dbReference type="RefSeq" id="XP_029230123.1">
    <property type="nucleotide sequence ID" value="XM_029369759.1"/>
</dbReference>
<sequence length="681" mass="72424">MSCVDAVRHDVDVAKRLAASFDGLAPAEALRRHSPRSRPFAVGDLVQHPSGKMTVAVRLERVVAGGAQLDPGTPPLVVCVEWDVIFSVAYPKEPCLWQLSDGRQTSTGPDAERSVVRLRSFLMEEVLARLPKPKKTYLDACLGDAGGGPAYRRATQAAAAAAVALTSQTELAAGIAPVEVHPALGGGGSNGNKHSGGVRQKQKNGRGSGAVGVAASPFLSDFAFLSSWWAALELDVGCVVPARQHFLMGHVSSGNMTSLEEELGGSSYPRQGRGMHFLDEVGGSRVQRAGRGFAAVFMPRGDVIAWGMRRLPRSTMNSEEEADGEAAPGTTQPQILQAESSGVVPHNCGVGWSGYRTGYMEAAGQHGYHSQHPPHHCDQHSRRAQQALRMTSVRSDLSGAVLPSLLVPSNVLRTDAYELNDVCLYAENPAAALCLNARISRDGKMLNSVSNLFLMLRHLVKGVSPHASLRYALQLLVPALHELVKALQKQRRPFWAGVAICCLLLPAVLNDRPTPFDLTAHLIDPVESYRCVSLVAMIFAAVGSNNKFREAELARDAIMSAYRAKQLPQPLASTTGERAACAGGGDAVVHASHLPITECAVCGLPLLRGTRRGPGGVAASASTSNSATSDDALLLPAKNEGCIVVQCAYCGHGGHVAHIIAWWEDKNVSCCPMGCDCRCVY</sequence>
<reference evidence="2 3" key="1">
    <citation type="journal article" date="2018" name="BMC Genomics">
        <title>Genomic comparison of Trypanosoma conorhini and Trypanosoma rangeli to Trypanosoma cruzi strains of high and low virulence.</title>
        <authorList>
            <person name="Bradwell K.R."/>
            <person name="Koparde V.N."/>
            <person name="Matveyev A.V."/>
            <person name="Serrano M.G."/>
            <person name="Alves J.M."/>
            <person name="Parikh H."/>
            <person name="Huang B."/>
            <person name="Lee V."/>
            <person name="Espinosa-Alvarez O."/>
            <person name="Ortiz P.A."/>
            <person name="Costa-Martins A.G."/>
            <person name="Teixeira M.M."/>
            <person name="Buck G.A."/>
        </authorList>
    </citation>
    <scope>NUCLEOTIDE SEQUENCE [LARGE SCALE GENOMIC DNA]</scope>
    <source>
        <strain evidence="2 3">025E</strain>
    </source>
</reference>
<dbReference type="Proteomes" id="UP000284403">
    <property type="component" value="Unassembled WGS sequence"/>
</dbReference>
<evidence type="ECO:0000313" key="2">
    <source>
        <dbReference type="EMBL" id="RNF23309.1"/>
    </source>
</evidence>
<proteinExistence type="predicted"/>
<protein>
    <submittedName>
        <fullName evidence="2">Uncharacterized protein</fullName>
    </submittedName>
</protein>